<proteinExistence type="predicted"/>
<comment type="caution">
    <text evidence="3">The sequence shown here is derived from an EMBL/GenBank/DDBJ whole genome shotgun (WGS) entry which is preliminary data.</text>
</comment>
<gene>
    <name evidence="3" type="ORF">HGRIS_003936</name>
</gene>
<evidence type="ECO:0000313" key="3">
    <source>
        <dbReference type="EMBL" id="KAL0955015.1"/>
    </source>
</evidence>
<protein>
    <submittedName>
        <fullName evidence="3">Uncharacterized protein</fullName>
    </submittedName>
</protein>
<keyword evidence="2" id="KW-0732">Signal</keyword>
<evidence type="ECO:0000313" key="4">
    <source>
        <dbReference type="Proteomes" id="UP001556367"/>
    </source>
</evidence>
<dbReference type="Proteomes" id="UP001556367">
    <property type="component" value="Unassembled WGS sequence"/>
</dbReference>
<dbReference type="EMBL" id="JASNQZ010000007">
    <property type="protein sequence ID" value="KAL0955015.1"/>
    <property type="molecule type" value="Genomic_DNA"/>
</dbReference>
<organism evidence="3 4">
    <name type="scientific">Hohenbuehelia grisea</name>
    <dbReference type="NCBI Taxonomy" id="104357"/>
    <lineage>
        <taxon>Eukaryota</taxon>
        <taxon>Fungi</taxon>
        <taxon>Dikarya</taxon>
        <taxon>Basidiomycota</taxon>
        <taxon>Agaricomycotina</taxon>
        <taxon>Agaricomycetes</taxon>
        <taxon>Agaricomycetidae</taxon>
        <taxon>Agaricales</taxon>
        <taxon>Pleurotineae</taxon>
        <taxon>Pleurotaceae</taxon>
        <taxon>Hohenbuehelia</taxon>
    </lineage>
</organism>
<accession>A0ABR3JIN9</accession>
<reference evidence="4" key="1">
    <citation type="submission" date="2024-06" db="EMBL/GenBank/DDBJ databases">
        <title>Multi-omics analyses provide insights into the biosynthesis of the anticancer antibiotic pleurotin in Hohenbuehelia grisea.</title>
        <authorList>
            <person name="Weaver J.A."/>
            <person name="Alberti F."/>
        </authorList>
    </citation>
    <scope>NUCLEOTIDE SEQUENCE [LARGE SCALE GENOMIC DNA]</scope>
    <source>
        <strain evidence="4">T-177</strain>
    </source>
</reference>
<feature type="region of interest" description="Disordered" evidence="1">
    <location>
        <begin position="34"/>
        <end position="53"/>
    </location>
</feature>
<feature type="signal peptide" evidence="2">
    <location>
        <begin position="1"/>
        <end position="17"/>
    </location>
</feature>
<feature type="chain" id="PRO_5045831192" evidence="2">
    <location>
        <begin position="18"/>
        <end position="170"/>
    </location>
</feature>
<keyword evidence="4" id="KW-1185">Reference proteome</keyword>
<name>A0ABR3JIN9_9AGAR</name>
<evidence type="ECO:0000256" key="2">
    <source>
        <dbReference type="SAM" id="SignalP"/>
    </source>
</evidence>
<sequence length="170" mass="18292">MRAAILSLVFLVLVASAFPVQQFGREKVARSARKTTDIPSFSPSEPPVTGEELEAPSLPLAQNGETFPDPNYDDLSPSITIDPSIYIPRPTATSPDFIVPSLVIPTITASLIALPSKIPLPSGDFGTDTIAQKEIIGSLTQKVVNVTHKVDDLLNVVHKLRDTLPIKITI</sequence>
<evidence type="ECO:0000256" key="1">
    <source>
        <dbReference type="SAM" id="MobiDB-lite"/>
    </source>
</evidence>